<dbReference type="AlphaFoldDB" id="A0A9Q9AY71"/>
<name>A0A9Q9AY71_9PEZI</name>
<reference evidence="1" key="1">
    <citation type="submission" date="2022-06" db="EMBL/GenBank/DDBJ databases">
        <title>Complete genome sequences of two strains of the flax pathogen Septoria linicola.</title>
        <authorList>
            <person name="Lapalu N."/>
            <person name="Simon A."/>
            <person name="Demenou B."/>
            <person name="Paumier D."/>
            <person name="Guillot M.-P."/>
            <person name="Gout L."/>
            <person name="Valade R."/>
        </authorList>
    </citation>
    <scope>NUCLEOTIDE SEQUENCE</scope>
    <source>
        <strain evidence="1">SE15195</strain>
    </source>
</reference>
<evidence type="ECO:0000313" key="2">
    <source>
        <dbReference type="Proteomes" id="UP001056384"/>
    </source>
</evidence>
<dbReference type="Proteomes" id="UP001056384">
    <property type="component" value="Chromosome 6"/>
</dbReference>
<accession>A0A9Q9AY71</accession>
<evidence type="ECO:0000313" key="1">
    <source>
        <dbReference type="EMBL" id="USW54685.1"/>
    </source>
</evidence>
<gene>
    <name evidence="1" type="ORF">Slin15195_G080040</name>
</gene>
<protein>
    <submittedName>
        <fullName evidence="1">Uncharacterized protein</fullName>
    </submittedName>
</protein>
<sequence length="171" mass="19931">MMFYAVNTFQCNPYPRSLSGPRFEDVLGPWRKQIGEEKWHLVKQEGEVVLWHAFSDGYVIGSWTPEFRKIVCGMWDYAVETLGVVDGLRRVRLEIVLPKQMHVETQVVELGKLEESWERVLGELDEKLADQTVVSWTWRKGIGEQLRSARQYMLAQRGSLDLETEARSEKE</sequence>
<proteinExistence type="predicted"/>
<keyword evidence="2" id="KW-1185">Reference proteome</keyword>
<dbReference type="EMBL" id="CP099423">
    <property type="protein sequence ID" value="USW54685.1"/>
    <property type="molecule type" value="Genomic_DNA"/>
</dbReference>
<organism evidence="1 2">
    <name type="scientific">Septoria linicola</name>
    <dbReference type="NCBI Taxonomy" id="215465"/>
    <lineage>
        <taxon>Eukaryota</taxon>
        <taxon>Fungi</taxon>
        <taxon>Dikarya</taxon>
        <taxon>Ascomycota</taxon>
        <taxon>Pezizomycotina</taxon>
        <taxon>Dothideomycetes</taxon>
        <taxon>Dothideomycetidae</taxon>
        <taxon>Mycosphaerellales</taxon>
        <taxon>Mycosphaerellaceae</taxon>
        <taxon>Septoria</taxon>
    </lineage>
</organism>